<keyword evidence="2" id="KW-0813">Transport</keyword>
<keyword evidence="4 6" id="KW-1133">Transmembrane helix</keyword>
<keyword evidence="5 6" id="KW-0472">Membrane</keyword>
<organism evidence="8 9">
    <name type="scientific">Heligmosomoides polygyrus</name>
    <name type="common">Parasitic roundworm</name>
    <dbReference type="NCBI Taxonomy" id="6339"/>
    <lineage>
        <taxon>Eukaryota</taxon>
        <taxon>Metazoa</taxon>
        <taxon>Ecdysozoa</taxon>
        <taxon>Nematoda</taxon>
        <taxon>Chromadorea</taxon>
        <taxon>Rhabditida</taxon>
        <taxon>Rhabditina</taxon>
        <taxon>Rhabditomorpha</taxon>
        <taxon>Strongyloidea</taxon>
        <taxon>Heligmosomidae</taxon>
        <taxon>Heligmosomoides</taxon>
    </lineage>
</organism>
<name>A0A183GCW5_HELPZ</name>
<feature type="transmembrane region" description="Helical" evidence="6">
    <location>
        <begin position="24"/>
        <end position="44"/>
    </location>
</feature>
<accession>A0A183GCW5</accession>
<evidence type="ECO:0000256" key="3">
    <source>
        <dbReference type="ARBA" id="ARBA00022692"/>
    </source>
</evidence>
<dbReference type="PANTHER" id="PTHR23503:SF8">
    <property type="entry name" value="FACILITATED GLUCOSE TRANSPORTER PROTEIN 1"/>
    <property type="match status" value="1"/>
</dbReference>
<evidence type="ECO:0000313" key="9">
    <source>
        <dbReference type="WBParaSite" id="HPBE_0002004501-mRNA-1"/>
    </source>
</evidence>
<evidence type="ECO:0000256" key="6">
    <source>
        <dbReference type="SAM" id="Phobius"/>
    </source>
</evidence>
<dbReference type="Pfam" id="PF00083">
    <property type="entry name" value="Sugar_tr"/>
    <property type="match status" value="1"/>
</dbReference>
<keyword evidence="3 6" id="KW-0812">Transmembrane</keyword>
<dbReference type="AlphaFoldDB" id="A0A183GCW5"/>
<dbReference type="InterPro" id="IPR045263">
    <property type="entry name" value="GLUT"/>
</dbReference>
<dbReference type="InterPro" id="IPR036259">
    <property type="entry name" value="MFS_trans_sf"/>
</dbReference>
<evidence type="ECO:0000256" key="2">
    <source>
        <dbReference type="ARBA" id="ARBA00022448"/>
    </source>
</evidence>
<gene>
    <name evidence="7" type="ORF">HPBE_LOCUS20044</name>
</gene>
<dbReference type="InterPro" id="IPR005828">
    <property type="entry name" value="MFS_sugar_transport-like"/>
</dbReference>
<dbReference type="OrthoDB" id="4540492at2759"/>
<protein>
    <submittedName>
        <fullName evidence="9">MFS domain-containing protein</fullName>
    </submittedName>
</protein>
<dbReference type="Proteomes" id="UP000050761">
    <property type="component" value="Unassembled WGS sequence"/>
</dbReference>
<sequence>MTNWGANVIVSLIFLPLNNAIKQYSILVFTVCVTLALIFVWKYVPETKGKTIDEITAELEKK</sequence>
<accession>A0A3P8FFM9</accession>
<dbReference type="Gene3D" id="1.20.1250.20">
    <property type="entry name" value="MFS general substrate transporter like domains"/>
    <property type="match status" value="1"/>
</dbReference>
<evidence type="ECO:0000256" key="1">
    <source>
        <dbReference type="ARBA" id="ARBA00004370"/>
    </source>
</evidence>
<dbReference type="GO" id="GO:0015149">
    <property type="term" value="F:hexose transmembrane transporter activity"/>
    <property type="evidence" value="ECO:0007669"/>
    <property type="project" value="TreeGrafter"/>
</dbReference>
<dbReference type="WBParaSite" id="HPBE_0002004501-mRNA-1">
    <property type="protein sequence ID" value="HPBE_0002004501-mRNA-1"/>
    <property type="gene ID" value="HPBE_0002004501"/>
</dbReference>
<evidence type="ECO:0000256" key="5">
    <source>
        <dbReference type="ARBA" id="ARBA00023136"/>
    </source>
</evidence>
<dbReference type="PANTHER" id="PTHR23503">
    <property type="entry name" value="SOLUTE CARRIER FAMILY 2"/>
    <property type="match status" value="1"/>
</dbReference>
<evidence type="ECO:0000256" key="4">
    <source>
        <dbReference type="ARBA" id="ARBA00022989"/>
    </source>
</evidence>
<reference evidence="7 8" key="1">
    <citation type="submission" date="2018-11" db="EMBL/GenBank/DDBJ databases">
        <authorList>
            <consortium name="Pathogen Informatics"/>
        </authorList>
    </citation>
    <scope>NUCLEOTIDE SEQUENCE [LARGE SCALE GENOMIC DNA]</scope>
</reference>
<comment type="subcellular location">
    <subcellularLocation>
        <location evidence="1">Membrane</location>
    </subcellularLocation>
</comment>
<evidence type="ECO:0000313" key="7">
    <source>
        <dbReference type="EMBL" id="VDP17996.1"/>
    </source>
</evidence>
<reference evidence="9" key="2">
    <citation type="submission" date="2019-09" db="UniProtKB">
        <authorList>
            <consortium name="WormBaseParasite"/>
        </authorList>
    </citation>
    <scope>IDENTIFICATION</scope>
</reference>
<dbReference type="EMBL" id="UZAH01031810">
    <property type="protein sequence ID" value="VDP17996.1"/>
    <property type="molecule type" value="Genomic_DNA"/>
</dbReference>
<dbReference type="GO" id="GO:0016020">
    <property type="term" value="C:membrane"/>
    <property type="evidence" value="ECO:0007669"/>
    <property type="project" value="UniProtKB-SubCell"/>
</dbReference>
<proteinExistence type="predicted"/>
<evidence type="ECO:0000313" key="8">
    <source>
        <dbReference type="Proteomes" id="UP000050761"/>
    </source>
</evidence>
<keyword evidence="8" id="KW-1185">Reference proteome</keyword>